<proteinExistence type="predicted"/>
<organism evidence="2">
    <name type="scientific">Talaromyces marneffei PM1</name>
    <dbReference type="NCBI Taxonomy" id="1077442"/>
    <lineage>
        <taxon>Eukaryota</taxon>
        <taxon>Fungi</taxon>
        <taxon>Dikarya</taxon>
        <taxon>Ascomycota</taxon>
        <taxon>Pezizomycotina</taxon>
        <taxon>Eurotiomycetes</taxon>
        <taxon>Eurotiomycetidae</taxon>
        <taxon>Eurotiales</taxon>
        <taxon>Trichocomaceae</taxon>
        <taxon>Talaromyces</taxon>
        <taxon>Talaromyces sect. Talaromyces</taxon>
    </lineage>
</organism>
<evidence type="ECO:0000256" key="1">
    <source>
        <dbReference type="SAM" id="MobiDB-lite"/>
    </source>
</evidence>
<feature type="region of interest" description="Disordered" evidence="1">
    <location>
        <begin position="1"/>
        <end position="23"/>
    </location>
</feature>
<feature type="compositionally biased region" description="Basic and acidic residues" evidence="1">
    <location>
        <begin position="1"/>
        <end position="10"/>
    </location>
</feature>
<feature type="compositionally biased region" description="Polar residues" evidence="1">
    <location>
        <begin position="11"/>
        <end position="23"/>
    </location>
</feature>
<name>A0A093VE49_TALMA</name>
<gene>
    <name evidence="2" type="ORF">GQ26_0120150</name>
</gene>
<protein>
    <submittedName>
        <fullName evidence="2">Uncharacterized protein</fullName>
    </submittedName>
</protein>
<reference evidence="2" key="2">
    <citation type="journal article" date="2014" name="PLoS Genet.">
        <title>Signature gene expression reveals novel clues to the molecular mechanisms of dimorphic transition in Penicillium marneffei.</title>
        <authorList>
            <person name="Yang E."/>
            <person name="Wang G."/>
            <person name="Cai J."/>
            <person name="Woo P.C."/>
            <person name="Lau S.K."/>
            <person name="Yuen K.-Y."/>
            <person name="Chow W.-N."/>
            <person name="Lin X."/>
        </authorList>
    </citation>
    <scope>NUCLEOTIDE SEQUENCE</scope>
    <source>
        <strain evidence="2">PM1</strain>
    </source>
</reference>
<dbReference type="EMBL" id="JPOX01000012">
    <property type="protein sequence ID" value="KFX48269.1"/>
    <property type="molecule type" value="Genomic_DNA"/>
</dbReference>
<dbReference type="AlphaFoldDB" id="A0A093VE49"/>
<dbReference type="HOGENOM" id="CLU_039092_0_0_1"/>
<sequence length="318" mass="35615">MPSTRAREASGSDNISAVRTSKKSMTQVELTAVKKAAGLIEEKQSGKDGNRDMLKKIGQYLESTYQEVKGLKEALIKQEMMIKEQSEMIREQSNTIQALQTQEQLDTVASTPAMTTYAAVVDRQPSHQQDTQLVPLARPTLVNTLFCTIDTSRVGEQDKAKTQIANIRQQIEKEMRGNEETENWQCVAMIKDPKTADRIKVVCRHEDEMQQIKEAAQKIEIPGIRILRNQLYPVKIDNANRTAVLDADGNILSGTAEILGKENNVSIAKISWLSKKDSNKAYGSMVIYVTKATEARRLIEGNYFDIAGESAYTRVFEP</sequence>
<reference key="1">
    <citation type="journal article" date="2014" name="PLoS Genet.">
        <title>Signature Gene Expression Reveals Novel Clues to the Molecular Mechanisms of Dimorphic Transition in Penicillium marneffei.</title>
        <authorList>
            <person name="Yang E."/>
            <person name="Wang G."/>
            <person name="Cai J."/>
            <person name="Woo P.C."/>
            <person name="Lau S.K."/>
            <person name="Yuen K.-Y."/>
            <person name="Chow W.-N."/>
            <person name="Lin X."/>
        </authorList>
    </citation>
    <scope>NUCLEOTIDE SEQUENCE [LARGE SCALE GENOMIC DNA]</scope>
    <source>
        <strain>PM1</strain>
    </source>
</reference>
<accession>A0A093VE49</accession>
<comment type="caution">
    <text evidence="2">The sequence shown here is derived from an EMBL/GenBank/DDBJ whole genome shotgun (WGS) entry which is preliminary data.</text>
</comment>
<evidence type="ECO:0000313" key="2">
    <source>
        <dbReference type="EMBL" id="KFX48269.1"/>
    </source>
</evidence>